<sequence>MARGGSAKLTEAQRTRRKERALGLAGDLSQARDEYLASAKSIAQKHHRSMGWVSNMLYISGKKGATRRAANAWSTFQGRRIRQLNRDRPEGDRYKVGTVPEEEMEAMREEYGALTAEERAELKEESTQAREEKENAVKLSNKAVEKDFEVTMKSINIQLESLMNRTGCEVMLVGVRGNAANYQQPHVFVSDRAKSWLKHAYNVEPDDVGLQLEGFAVSNAGKSAPLPAKQAHHNDVAECRNTIQAGLDAILFKKLNKPLGCVLMNYANYERKIVEEYGVELQGWPLPKGPLKQNPGDLKRADVLALRGALRAGHCKWASLSSVELEARKAQNAQKQASGDLVYFEAKVRRKKGSTNPTSTSSPDNSPGASETPAGSPSSPSTAT</sequence>
<name>A0ACB8SVU5_9AGAM</name>
<reference evidence="1" key="1">
    <citation type="submission" date="2021-03" db="EMBL/GenBank/DDBJ databases">
        <authorList>
            <consortium name="DOE Joint Genome Institute"/>
            <person name="Ahrendt S."/>
            <person name="Looney B.P."/>
            <person name="Miyauchi S."/>
            <person name="Morin E."/>
            <person name="Drula E."/>
            <person name="Courty P.E."/>
            <person name="Chicoki N."/>
            <person name="Fauchery L."/>
            <person name="Kohler A."/>
            <person name="Kuo A."/>
            <person name="Labutti K."/>
            <person name="Pangilinan J."/>
            <person name="Lipzen A."/>
            <person name="Riley R."/>
            <person name="Andreopoulos W."/>
            <person name="He G."/>
            <person name="Johnson J."/>
            <person name="Barry K.W."/>
            <person name="Grigoriev I.V."/>
            <person name="Nagy L."/>
            <person name="Hibbett D."/>
            <person name="Henrissat B."/>
            <person name="Matheny P.B."/>
            <person name="Labbe J."/>
            <person name="Martin F."/>
        </authorList>
    </citation>
    <scope>NUCLEOTIDE SEQUENCE</scope>
    <source>
        <strain evidence="1">HHB10654</strain>
    </source>
</reference>
<gene>
    <name evidence="1" type="ORF">BV25DRAFT_1918197</name>
</gene>
<dbReference type="EMBL" id="MU277223">
    <property type="protein sequence ID" value="KAI0059811.1"/>
    <property type="molecule type" value="Genomic_DNA"/>
</dbReference>
<dbReference type="Proteomes" id="UP000814140">
    <property type="component" value="Unassembled WGS sequence"/>
</dbReference>
<evidence type="ECO:0000313" key="1">
    <source>
        <dbReference type="EMBL" id="KAI0059811.1"/>
    </source>
</evidence>
<protein>
    <submittedName>
        <fullName evidence="1">Uncharacterized protein</fullName>
    </submittedName>
</protein>
<reference evidence="1" key="2">
    <citation type="journal article" date="2022" name="New Phytol.">
        <title>Evolutionary transition to the ectomycorrhizal habit in the genomes of a hyperdiverse lineage of mushroom-forming fungi.</title>
        <authorList>
            <person name="Looney B."/>
            <person name="Miyauchi S."/>
            <person name="Morin E."/>
            <person name="Drula E."/>
            <person name="Courty P.E."/>
            <person name="Kohler A."/>
            <person name="Kuo A."/>
            <person name="LaButti K."/>
            <person name="Pangilinan J."/>
            <person name="Lipzen A."/>
            <person name="Riley R."/>
            <person name="Andreopoulos W."/>
            <person name="He G."/>
            <person name="Johnson J."/>
            <person name="Nolan M."/>
            <person name="Tritt A."/>
            <person name="Barry K.W."/>
            <person name="Grigoriev I.V."/>
            <person name="Nagy L.G."/>
            <person name="Hibbett D."/>
            <person name="Henrissat B."/>
            <person name="Matheny P.B."/>
            <person name="Labbe J."/>
            <person name="Martin F.M."/>
        </authorList>
    </citation>
    <scope>NUCLEOTIDE SEQUENCE</scope>
    <source>
        <strain evidence="1">HHB10654</strain>
    </source>
</reference>
<proteinExistence type="predicted"/>
<keyword evidence="2" id="KW-1185">Reference proteome</keyword>
<evidence type="ECO:0000313" key="2">
    <source>
        <dbReference type="Proteomes" id="UP000814140"/>
    </source>
</evidence>
<comment type="caution">
    <text evidence="1">The sequence shown here is derived from an EMBL/GenBank/DDBJ whole genome shotgun (WGS) entry which is preliminary data.</text>
</comment>
<organism evidence="1 2">
    <name type="scientific">Artomyces pyxidatus</name>
    <dbReference type="NCBI Taxonomy" id="48021"/>
    <lineage>
        <taxon>Eukaryota</taxon>
        <taxon>Fungi</taxon>
        <taxon>Dikarya</taxon>
        <taxon>Basidiomycota</taxon>
        <taxon>Agaricomycotina</taxon>
        <taxon>Agaricomycetes</taxon>
        <taxon>Russulales</taxon>
        <taxon>Auriscalpiaceae</taxon>
        <taxon>Artomyces</taxon>
    </lineage>
</organism>
<accession>A0ACB8SVU5</accession>